<keyword evidence="2" id="KW-1185">Reference proteome</keyword>
<evidence type="ECO:0000313" key="1">
    <source>
        <dbReference type="EMBL" id="CAG8665102.1"/>
    </source>
</evidence>
<organism evidence="1 2">
    <name type="scientific">Paraglomus occultum</name>
    <dbReference type="NCBI Taxonomy" id="144539"/>
    <lineage>
        <taxon>Eukaryota</taxon>
        <taxon>Fungi</taxon>
        <taxon>Fungi incertae sedis</taxon>
        <taxon>Mucoromycota</taxon>
        <taxon>Glomeromycotina</taxon>
        <taxon>Glomeromycetes</taxon>
        <taxon>Paraglomerales</taxon>
        <taxon>Paraglomeraceae</taxon>
        <taxon>Paraglomus</taxon>
    </lineage>
</organism>
<dbReference type="EMBL" id="CAJVPJ010005943">
    <property type="protein sequence ID" value="CAG8665102.1"/>
    <property type="molecule type" value="Genomic_DNA"/>
</dbReference>
<dbReference type="AlphaFoldDB" id="A0A9N9E9L0"/>
<comment type="caution">
    <text evidence="1">The sequence shown here is derived from an EMBL/GenBank/DDBJ whole genome shotgun (WGS) entry which is preliminary data.</text>
</comment>
<dbReference type="OrthoDB" id="2430677at2759"/>
<reference evidence="1" key="1">
    <citation type="submission" date="2021-06" db="EMBL/GenBank/DDBJ databases">
        <authorList>
            <person name="Kallberg Y."/>
            <person name="Tangrot J."/>
            <person name="Rosling A."/>
        </authorList>
    </citation>
    <scope>NUCLEOTIDE SEQUENCE</scope>
    <source>
        <strain evidence="1">IA702</strain>
    </source>
</reference>
<feature type="non-terminal residue" evidence="1">
    <location>
        <position position="1"/>
    </location>
</feature>
<protein>
    <submittedName>
        <fullName evidence="1">5728_t:CDS:1</fullName>
    </submittedName>
</protein>
<name>A0A9N9E9L0_9GLOM</name>
<proteinExistence type="predicted"/>
<feature type="non-terminal residue" evidence="1">
    <location>
        <position position="41"/>
    </location>
</feature>
<gene>
    <name evidence="1" type="ORF">POCULU_LOCUS10661</name>
</gene>
<sequence>EIVNTRAVNGFWQNEEKLNRRNEIENSKEKYLDYLEKSTYE</sequence>
<dbReference type="Proteomes" id="UP000789572">
    <property type="component" value="Unassembled WGS sequence"/>
</dbReference>
<accession>A0A9N9E9L0</accession>
<evidence type="ECO:0000313" key="2">
    <source>
        <dbReference type="Proteomes" id="UP000789572"/>
    </source>
</evidence>